<organism evidence="5 6">
    <name type="scientific">Durusdinium trenchii</name>
    <dbReference type="NCBI Taxonomy" id="1381693"/>
    <lineage>
        <taxon>Eukaryota</taxon>
        <taxon>Sar</taxon>
        <taxon>Alveolata</taxon>
        <taxon>Dinophyceae</taxon>
        <taxon>Suessiales</taxon>
        <taxon>Symbiodiniaceae</taxon>
        <taxon>Durusdinium</taxon>
    </lineage>
</organism>
<keyword evidence="1" id="KW-0433">Leucine-rich repeat</keyword>
<dbReference type="SUPFAM" id="SSF52058">
    <property type="entry name" value="L domain-like"/>
    <property type="match status" value="1"/>
</dbReference>
<feature type="transmembrane region" description="Helical" evidence="4">
    <location>
        <begin position="1133"/>
        <end position="1155"/>
    </location>
</feature>
<keyword evidence="2" id="KW-0677">Repeat</keyword>
<feature type="transmembrane region" description="Helical" evidence="4">
    <location>
        <begin position="1263"/>
        <end position="1283"/>
    </location>
</feature>
<evidence type="ECO:0000313" key="5">
    <source>
        <dbReference type="EMBL" id="CAK9107226.1"/>
    </source>
</evidence>
<reference evidence="5 6" key="1">
    <citation type="submission" date="2024-02" db="EMBL/GenBank/DDBJ databases">
        <authorList>
            <person name="Chen Y."/>
            <person name="Shah S."/>
            <person name="Dougan E. K."/>
            <person name="Thang M."/>
            <person name="Chan C."/>
        </authorList>
    </citation>
    <scope>NUCLEOTIDE SEQUENCE [LARGE SCALE GENOMIC DNA]</scope>
</reference>
<feature type="region of interest" description="Disordered" evidence="3">
    <location>
        <begin position="602"/>
        <end position="625"/>
    </location>
</feature>
<sequence>MSDAAIAVNIAGYTGDSCFHIPVTTSSTAGGIIALVKECLPQCLWHGNTMLSCGLHQLRPDTIVDTRRLGAWVLINFSEISNQEMCSILDTAERGMTLKQLQKLLAFISKVADQCCETFGDHRGRQLQFETFNLYHTNHWIIKPATEGYGGKGCSLVEVMAVEVQRPHWFVSHAWIEPVYNFLACLEQHALVRKLSMSTAFWVCAYANNQHCVADDITSNPRSTSFYRAMQMSQGVLLVLDSGGTPFERIWCCFEESVAIEHREGNWSRSHLLLDVGATDAQNHAHVLTDGLAGAESCMIGIVGLYQKSVRERAFPLSLLKKGLEVKIEEAKATEQIDKDRILKSIAFPRAKELEDSQSTPTGHPNFQRVDEALASHFALASWYGFVWGRRPTESLARALRADVGRKVVQLSFTGCQHFSDGELEVLLQNLPRDLRVLRLDLGFSALETLDFAAKIGPDGLQFSKSLVELTLRFTGSSSFRSAGGLAVLLREMENLVNLEIWFMNLPRLNDLGSLNSALLCLENLEDLIFELSGCQVSLDVRRELDQSIRSLKWTRGSSLDMWVHIEGFPSGWCDWPFGSQMRSFRSLCSRCFTWFVKPQRSRSSSSASSSSGSSSSGNSSSRFGRLAYSSDEAEIEGSETEIEENELDLLLDEARPFPCSHFACASFHAQLHGYCERHRWFGLAKRMFVRLNTVRQLLELSLLILTQAAAEIESRHLLLLIIISLLPAACLSISQSTGVPGTVAFLLIVIIAVSSIAFTTARLQRMHDLSKQLEIQVESMYAKHLQTDMSRLFGGGEGCDKDIVQPHINSLKEHFIEARKRFAKFNKEICLPLQQFLKERGSLSVPALHALHPALKLLTCAQEDVIREGSPNHIADILYCDVTFYNWDQMMDAWHFLRTIASDELNHIQIMSLRDLFAVATTGRRCAEMVLRIDGYFATIRFLDRAVTELEDQIDHVHTLARQLGLVASHFQIDPQLVSGRRARRAWKVSRRPTWLRAAVSALRLISSLAAMYLAIQYFVRYSPPFLRSSLPKLVKDFVSLKEMVTSDQPGEQIRSGSADSVGGRGSNPGWLEKSRLMLPSILFSLPYLALTIVLLSDLHRRSRKQKLKVKPTQLLYEEYFGTQGRFYSLKVAILQFFTVMLQALGKLQIMGGIVSLSFHPAGEHDVVPFQRCFWAFVGFLCLNSIYPSILFLFPSQNWARLGAAMMDAILDVAYTSTYLIIAVLAIYELGLDQKIAGNFGDAPAVNFRAALDPTFAFPTDFLGFFAVFYSLAHVCSVCRAVERDRFEHSSDRFDRRSSHSTVQSARMTRCCKVLYSPCLLVAILWLLLSTDAYPTHSTDFGCFPCRCKQVAPGSKELISCGLAGVLKLKDVSLSKQEISSVGMYAFRSLGLIQRLSLQGNQISVLPKKIFAPLRGLQLLDLAHLGLERVESETFLGLSSLRILLLSRNHLQQLPEDLLRPMPALEQLLLGGGTDKDGTYIIDGNKLGVLPSDLLKHSPCLRIFDVSENKLKSLPSGIFAKQSLLQTVDLRNNQLRQLPPEIFAGLSNLQYLHLNNNQLSQLPSEVFAGLHSLHILGLGFDQLSELSPEIFAGLSNLQSLNLKGNQLSELPPKVFAGLGMLQILSLSSNQLSKLPPGVFAGLRSLRDLYLLDNIQLSELPAVCDHGSVNCRWGDMSYYGYSEG</sequence>
<dbReference type="SMART" id="SM00369">
    <property type="entry name" value="LRR_TYP"/>
    <property type="match status" value="10"/>
</dbReference>
<keyword evidence="4" id="KW-0812">Transmembrane</keyword>
<dbReference type="PANTHER" id="PTHR24369:SF214">
    <property type="entry name" value="GLYCOPROTEIN V PLATELET"/>
    <property type="match status" value="1"/>
</dbReference>
<feature type="transmembrane region" description="Helical" evidence="4">
    <location>
        <begin position="1207"/>
        <end position="1229"/>
    </location>
</feature>
<gene>
    <name evidence="5" type="ORF">CCMP2556_LOCUS50059</name>
</gene>
<evidence type="ECO:0000256" key="3">
    <source>
        <dbReference type="SAM" id="MobiDB-lite"/>
    </source>
</evidence>
<dbReference type="PANTHER" id="PTHR24369">
    <property type="entry name" value="ANTIGEN BSP, PUTATIVE-RELATED"/>
    <property type="match status" value="1"/>
</dbReference>
<dbReference type="SUPFAM" id="SSF52047">
    <property type="entry name" value="RNI-like"/>
    <property type="match status" value="1"/>
</dbReference>
<dbReference type="Proteomes" id="UP001642484">
    <property type="component" value="Unassembled WGS sequence"/>
</dbReference>
<dbReference type="Gene3D" id="3.80.10.10">
    <property type="entry name" value="Ribonuclease Inhibitor"/>
    <property type="match status" value="3"/>
</dbReference>
<evidence type="ECO:0000256" key="2">
    <source>
        <dbReference type="ARBA" id="ARBA00022737"/>
    </source>
</evidence>
<protein>
    <submittedName>
        <fullName evidence="5">Uncharacterized protein</fullName>
    </submittedName>
</protein>
<proteinExistence type="predicted"/>
<accession>A0ABP0S4I0</accession>
<evidence type="ECO:0000256" key="1">
    <source>
        <dbReference type="ARBA" id="ARBA00022614"/>
    </source>
</evidence>
<dbReference type="Pfam" id="PF13855">
    <property type="entry name" value="LRR_8"/>
    <property type="match status" value="3"/>
</dbReference>
<feature type="transmembrane region" description="Helical" evidence="4">
    <location>
        <begin position="1175"/>
        <end position="1195"/>
    </location>
</feature>
<feature type="transmembrane region" description="Helical" evidence="4">
    <location>
        <begin position="1078"/>
        <end position="1100"/>
    </location>
</feature>
<dbReference type="SMART" id="SM00364">
    <property type="entry name" value="LRR_BAC"/>
    <property type="match status" value="7"/>
</dbReference>
<feature type="transmembrane region" description="Helical" evidence="4">
    <location>
        <begin position="744"/>
        <end position="764"/>
    </location>
</feature>
<keyword evidence="4" id="KW-1133">Transmembrane helix</keyword>
<dbReference type="InterPro" id="IPR050541">
    <property type="entry name" value="LRR_TM_domain-containing"/>
</dbReference>
<dbReference type="InterPro" id="IPR032675">
    <property type="entry name" value="LRR_dom_sf"/>
</dbReference>
<dbReference type="PROSITE" id="PS51450">
    <property type="entry name" value="LRR"/>
    <property type="match status" value="4"/>
</dbReference>
<keyword evidence="6" id="KW-1185">Reference proteome</keyword>
<dbReference type="InterPro" id="IPR001611">
    <property type="entry name" value="Leu-rich_rpt"/>
</dbReference>
<dbReference type="InterPro" id="IPR003591">
    <property type="entry name" value="Leu-rich_rpt_typical-subtyp"/>
</dbReference>
<evidence type="ECO:0000313" key="6">
    <source>
        <dbReference type="Proteomes" id="UP001642484"/>
    </source>
</evidence>
<evidence type="ECO:0000256" key="4">
    <source>
        <dbReference type="SAM" id="Phobius"/>
    </source>
</evidence>
<feature type="transmembrane region" description="Helical" evidence="4">
    <location>
        <begin position="995"/>
        <end position="1021"/>
    </location>
</feature>
<feature type="transmembrane region" description="Helical" evidence="4">
    <location>
        <begin position="1315"/>
        <end position="1335"/>
    </location>
</feature>
<keyword evidence="4" id="KW-0472">Membrane</keyword>
<dbReference type="EMBL" id="CAXAMN010026951">
    <property type="protein sequence ID" value="CAK9107226.1"/>
    <property type="molecule type" value="Genomic_DNA"/>
</dbReference>
<comment type="caution">
    <text evidence="5">The sequence shown here is derived from an EMBL/GenBank/DDBJ whole genome shotgun (WGS) entry which is preliminary data.</text>
</comment>
<name>A0ABP0S4I0_9DINO</name>